<evidence type="ECO:0000313" key="3">
    <source>
        <dbReference type="Proteomes" id="UP000625711"/>
    </source>
</evidence>
<comment type="caution">
    <text evidence="2">The sequence shown here is derived from an EMBL/GenBank/DDBJ whole genome shotgun (WGS) entry which is preliminary data.</text>
</comment>
<name>A0A834MCI7_RHYFE</name>
<keyword evidence="3" id="KW-1185">Reference proteome</keyword>
<sequence>MVIAGSSRQLFKTRRNVSFSKNFPFGSTVCNVSHKNYSAVSLNSAVQRSETFVRLWCSCRSLHFSKETTRSHLTKLTPQELSQLCLADDPEPVVSNKAFLDTSGSIRRSLVALHRQLVQPLERANTFIGKHLDRIIFYIGSISTFTDYFISMCDFIGATFPQLFDPPPKGRLYAYVIRALASIRVFLLTVLNALKAMPSIVFARPVKVINQVFEFILKYIPASF</sequence>
<evidence type="ECO:0000256" key="1">
    <source>
        <dbReference type="SAM" id="Phobius"/>
    </source>
</evidence>
<dbReference type="AlphaFoldDB" id="A0A834MCI7"/>
<protein>
    <submittedName>
        <fullName evidence="2">Uncharacterized protein</fullName>
    </submittedName>
</protein>
<accession>A0A834MCI7</accession>
<feature type="transmembrane region" description="Helical" evidence="1">
    <location>
        <begin position="135"/>
        <end position="160"/>
    </location>
</feature>
<gene>
    <name evidence="2" type="ORF">GWI33_006964</name>
</gene>
<evidence type="ECO:0000313" key="2">
    <source>
        <dbReference type="EMBL" id="KAF7279626.1"/>
    </source>
</evidence>
<proteinExistence type="predicted"/>
<organism evidence="2 3">
    <name type="scientific">Rhynchophorus ferrugineus</name>
    <name type="common">Red palm weevil</name>
    <name type="synonym">Curculio ferrugineus</name>
    <dbReference type="NCBI Taxonomy" id="354439"/>
    <lineage>
        <taxon>Eukaryota</taxon>
        <taxon>Metazoa</taxon>
        <taxon>Ecdysozoa</taxon>
        <taxon>Arthropoda</taxon>
        <taxon>Hexapoda</taxon>
        <taxon>Insecta</taxon>
        <taxon>Pterygota</taxon>
        <taxon>Neoptera</taxon>
        <taxon>Endopterygota</taxon>
        <taxon>Coleoptera</taxon>
        <taxon>Polyphaga</taxon>
        <taxon>Cucujiformia</taxon>
        <taxon>Curculionidae</taxon>
        <taxon>Dryophthorinae</taxon>
        <taxon>Rhynchophorus</taxon>
    </lineage>
</organism>
<keyword evidence="1" id="KW-0472">Membrane</keyword>
<dbReference type="Proteomes" id="UP000625711">
    <property type="component" value="Unassembled WGS sequence"/>
</dbReference>
<keyword evidence="1" id="KW-0812">Transmembrane</keyword>
<dbReference type="EMBL" id="JAACXV010000353">
    <property type="protein sequence ID" value="KAF7279626.1"/>
    <property type="molecule type" value="Genomic_DNA"/>
</dbReference>
<reference evidence="2" key="1">
    <citation type="submission" date="2020-08" db="EMBL/GenBank/DDBJ databases">
        <title>Genome sequencing and assembly of the red palm weevil Rhynchophorus ferrugineus.</title>
        <authorList>
            <person name="Dias G.B."/>
            <person name="Bergman C.M."/>
            <person name="Manee M."/>
        </authorList>
    </citation>
    <scope>NUCLEOTIDE SEQUENCE</scope>
    <source>
        <strain evidence="2">AA-2017</strain>
        <tissue evidence="2">Whole larva</tissue>
    </source>
</reference>
<feature type="transmembrane region" description="Helical" evidence="1">
    <location>
        <begin position="172"/>
        <end position="194"/>
    </location>
</feature>
<keyword evidence="1" id="KW-1133">Transmembrane helix</keyword>